<evidence type="ECO:0000256" key="1">
    <source>
        <dbReference type="SAM" id="MobiDB-lite"/>
    </source>
</evidence>
<protein>
    <recommendedName>
        <fullName evidence="4">Hyaluronan/mRNA-binding protein domain-containing protein</fullName>
    </recommendedName>
</protein>
<dbReference type="STRING" id="1016849.A0A0D1YXJ4"/>
<organism evidence="2 3">
    <name type="scientific">Exophiala sideris</name>
    <dbReference type="NCBI Taxonomy" id="1016849"/>
    <lineage>
        <taxon>Eukaryota</taxon>
        <taxon>Fungi</taxon>
        <taxon>Dikarya</taxon>
        <taxon>Ascomycota</taxon>
        <taxon>Pezizomycotina</taxon>
        <taxon>Eurotiomycetes</taxon>
        <taxon>Chaetothyriomycetidae</taxon>
        <taxon>Chaetothyriales</taxon>
        <taxon>Herpotrichiellaceae</taxon>
        <taxon>Exophiala</taxon>
    </lineage>
</organism>
<proteinExistence type="predicted"/>
<dbReference type="HOGENOM" id="CLU_1209845_0_0_1"/>
<feature type="region of interest" description="Disordered" evidence="1">
    <location>
        <begin position="128"/>
        <end position="229"/>
    </location>
</feature>
<evidence type="ECO:0000313" key="3">
    <source>
        <dbReference type="Proteomes" id="UP000053599"/>
    </source>
</evidence>
<dbReference type="OrthoDB" id="2122308at2759"/>
<gene>
    <name evidence="2" type="ORF">PV11_07048</name>
</gene>
<dbReference type="EMBL" id="KN846953">
    <property type="protein sequence ID" value="KIV79488.1"/>
    <property type="molecule type" value="Genomic_DNA"/>
</dbReference>
<accession>A0A0D1YXJ4</accession>
<name>A0A0D1YXJ4_9EURO</name>
<sequence length="229" mass="25143">MAPAVVGKSTLLNTARVRITVIESALLYGHSISTQICVFCPLKIVARDRYLNTNVLSSSTVELYATIDHNTDFHNTTTPSNRYISPSLCSLSIMTRSNKANDRNHSALADGTAVPEDRLPRYFAKHGHVDADPKSIKKQGSGKGNWGREGDEVQDYGYNLANQRRRSNSSTQGLGDFKTKFEGLDTDPVFEEELHGPTDDDIEKASTLSKEESIDSSTLGGSVDEDNKM</sequence>
<dbReference type="AlphaFoldDB" id="A0A0D1YXJ4"/>
<evidence type="ECO:0008006" key="4">
    <source>
        <dbReference type="Google" id="ProtNLM"/>
    </source>
</evidence>
<reference evidence="2 3" key="1">
    <citation type="submission" date="2015-01" db="EMBL/GenBank/DDBJ databases">
        <title>The Genome Sequence of Exophiala sideris CBS121828.</title>
        <authorList>
            <consortium name="The Broad Institute Genomics Platform"/>
            <person name="Cuomo C."/>
            <person name="de Hoog S."/>
            <person name="Gorbushina A."/>
            <person name="Stielow B."/>
            <person name="Teixiera M."/>
            <person name="Abouelleil A."/>
            <person name="Chapman S.B."/>
            <person name="Priest M."/>
            <person name="Young S.K."/>
            <person name="Wortman J."/>
            <person name="Nusbaum C."/>
            <person name="Birren B."/>
        </authorList>
    </citation>
    <scope>NUCLEOTIDE SEQUENCE [LARGE SCALE GENOMIC DNA]</scope>
    <source>
        <strain evidence="2 3">CBS 121828</strain>
    </source>
</reference>
<evidence type="ECO:0000313" key="2">
    <source>
        <dbReference type="EMBL" id="KIV79488.1"/>
    </source>
</evidence>
<dbReference type="Proteomes" id="UP000053599">
    <property type="component" value="Unassembled WGS sequence"/>
</dbReference>